<comment type="caution">
    <text evidence="1">The sequence shown here is derived from an EMBL/GenBank/DDBJ whole genome shotgun (WGS) entry which is preliminary data.</text>
</comment>
<dbReference type="EMBL" id="JACDTQ010000017">
    <property type="protein sequence ID" value="KAF5929808.1"/>
    <property type="molecule type" value="Genomic_DNA"/>
</dbReference>
<evidence type="ECO:0000313" key="1">
    <source>
        <dbReference type="EMBL" id="KAF5929808.1"/>
    </source>
</evidence>
<protein>
    <submittedName>
        <fullName evidence="1">Uncharacterized protein</fullName>
    </submittedName>
</protein>
<keyword evidence="2" id="KW-1185">Reference proteome</keyword>
<sequence>MTWTTASRSQNKTELYICEISDETIIRSELIGPYRSYMCPKYLKIQPRAVES</sequence>
<evidence type="ECO:0000313" key="2">
    <source>
        <dbReference type="Proteomes" id="UP000551758"/>
    </source>
</evidence>
<gene>
    <name evidence="1" type="ORF">HPG69_002533</name>
</gene>
<reference evidence="1 2" key="1">
    <citation type="journal article" date="2020" name="Mol. Biol. Evol.">
        <title>Interspecific Gene Flow and the Evolution of Specialization in Black and White Rhinoceros.</title>
        <authorList>
            <person name="Moodley Y."/>
            <person name="Westbury M.V."/>
            <person name="Russo I.M."/>
            <person name="Gopalakrishnan S."/>
            <person name="Rakotoarivelo A."/>
            <person name="Olsen R.A."/>
            <person name="Prost S."/>
            <person name="Tunstall T."/>
            <person name="Ryder O.A."/>
            <person name="Dalen L."/>
            <person name="Bruford M.W."/>
        </authorList>
    </citation>
    <scope>NUCLEOTIDE SEQUENCE [LARGE SCALE GENOMIC DNA]</scope>
    <source>
        <strain evidence="1">SBR-YM</strain>
        <tissue evidence="1">Skin</tissue>
    </source>
</reference>
<organism evidence="1 2">
    <name type="scientific">Diceros bicornis minor</name>
    <name type="common">South-central black rhinoceros</name>
    <dbReference type="NCBI Taxonomy" id="77932"/>
    <lineage>
        <taxon>Eukaryota</taxon>
        <taxon>Metazoa</taxon>
        <taxon>Chordata</taxon>
        <taxon>Craniata</taxon>
        <taxon>Vertebrata</taxon>
        <taxon>Euteleostomi</taxon>
        <taxon>Mammalia</taxon>
        <taxon>Eutheria</taxon>
        <taxon>Laurasiatheria</taxon>
        <taxon>Perissodactyla</taxon>
        <taxon>Rhinocerotidae</taxon>
        <taxon>Diceros</taxon>
    </lineage>
</organism>
<proteinExistence type="predicted"/>
<accession>A0A7J7FQ22</accession>
<name>A0A7J7FQ22_DICBM</name>
<dbReference type="AlphaFoldDB" id="A0A7J7FQ22"/>
<dbReference type="Proteomes" id="UP000551758">
    <property type="component" value="Unassembled WGS sequence"/>
</dbReference>